<dbReference type="InterPro" id="IPR050559">
    <property type="entry name" value="P-Pant_transferase_sf"/>
</dbReference>
<evidence type="ECO:0000313" key="5">
    <source>
        <dbReference type="Proteomes" id="UP001165368"/>
    </source>
</evidence>
<dbReference type="GO" id="GO:0016740">
    <property type="term" value="F:transferase activity"/>
    <property type="evidence" value="ECO:0007669"/>
    <property type="project" value="UniProtKB-KW"/>
</dbReference>
<dbReference type="Proteomes" id="UP001165368">
    <property type="component" value="Unassembled WGS sequence"/>
</dbReference>
<keyword evidence="5" id="KW-1185">Reference proteome</keyword>
<reference evidence="4" key="1">
    <citation type="submission" date="2022-01" db="EMBL/GenBank/DDBJ databases">
        <authorList>
            <person name="Jo J.-H."/>
            <person name="Im W.-T."/>
        </authorList>
    </citation>
    <scope>NUCLEOTIDE SEQUENCE</scope>
    <source>
        <strain evidence="4">I2-34</strain>
    </source>
</reference>
<dbReference type="EMBL" id="JAKLTQ010000023">
    <property type="protein sequence ID" value="MCG2624302.1"/>
    <property type="molecule type" value="Genomic_DNA"/>
</dbReference>
<evidence type="ECO:0000256" key="2">
    <source>
        <dbReference type="ARBA" id="ARBA00022679"/>
    </source>
</evidence>
<dbReference type="PANTHER" id="PTHR12215">
    <property type="entry name" value="PHOSPHOPANTETHEINE TRANSFERASE"/>
    <property type="match status" value="1"/>
</dbReference>
<keyword evidence="2 4" id="KW-0808">Transferase</keyword>
<comment type="similarity">
    <text evidence="1">Belongs to the P-Pant transferase superfamily. Gsp/Sfp/HetI/AcpT family.</text>
</comment>
<comment type="caution">
    <text evidence="4">The sequence shown here is derived from an EMBL/GenBank/DDBJ whole genome shotgun (WGS) entry which is preliminary data.</text>
</comment>
<name>A0ABS9LC87_9MICC</name>
<organism evidence="4 5">
    <name type="scientific">Arthrobacter hankyongi</name>
    <dbReference type="NCBI Taxonomy" id="2904801"/>
    <lineage>
        <taxon>Bacteria</taxon>
        <taxon>Bacillati</taxon>
        <taxon>Actinomycetota</taxon>
        <taxon>Actinomycetes</taxon>
        <taxon>Micrococcales</taxon>
        <taxon>Micrococcaceae</taxon>
        <taxon>Arthrobacter</taxon>
    </lineage>
</organism>
<dbReference type="SUPFAM" id="SSF56214">
    <property type="entry name" value="4'-phosphopantetheinyl transferase"/>
    <property type="match status" value="2"/>
</dbReference>
<sequence>MSRLAAAAGGYQALLGAEAEQSGRYRHPEDAAAFLASRALLRLLAAHLLAVPPDQAAALQVTRHCPSCGGTDHGKPQVAGLEVSLSRTRTMVLAAAGPAGIRLGADVELVPEEVFEGFDQTVLSPAERRRTGRGRAGTLDRMRLWTAKEAALKATGHGLTVEPVQLSVEPAGAGTDQPFSARTVCPSVPELDGLHVGWVPAGEHHLAALASSAALPLAPQQASGLLASAAGLK</sequence>
<accession>A0ABS9LC87</accession>
<evidence type="ECO:0000259" key="3">
    <source>
        <dbReference type="Pfam" id="PF01648"/>
    </source>
</evidence>
<dbReference type="InterPro" id="IPR037143">
    <property type="entry name" value="4-PPantetheinyl_Trfase_dom_sf"/>
</dbReference>
<dbReference type="Gene3D" id="3.90.470.20">
    <property type="entry name" value="4'-phosphopantetheinyl transferase domain"/>
    <property type="match status" value="1"/>
</dbReference>
<dbReference type="RefSeq" id="WP_237826043.1">
    <property type="nucleotide sequence ID" value="NZ_JAKLTQ010000023.1"/>
</dbReference>
<evidence type="ECO:0000313" key="4">
    <source>
        <dbReference type="EMBL" id="MCG2624302.1"/>
    </source>
</evidence>
<dbReference type="Pfam" id="PF01648">
    <property type="entry name" value="ACPS"/>
    <property type="match status" value="1"/>
</dbReference>
<dbReference type="PANTHER" id="PTHR12215:SF10">
    <property type="entry name" value="L-AMINOADIPATE-SEMIALDEHYDE DEHYDROGENASE-PHOSPHOPANTETHEINYL TRANSFERASE"/>
    <property type="match status" value="1"/>
</dbReference>
<gene>
    <name evidence="4" type="ORF">LVY72_20640</name>
</gene>
<protein>
    <submittedName>
        <fullName evidence="4">4'-phosphopantetheinyl transferase superfamily protein</fullName>
    </submittedName>
</protein>
<proteinExistence type="inferred from homology"/>
<feature type="domain" description="4'-phosphopantetheinyl transferase" evidence="3">
    <location>
        <begin position="103"/>
        <end position="171"/>
    </location>
</feature>
<dbReference type="InterPro" id="IPR008278">
    <property type="entry name" value="4-PPantetheinyl_Trfase_dom"/>
</dbReference>
<evidence type="ECO:0000256" key="1">
    <source>
        <dbReference type="ARBA" id="ARBA00010990"/>
    </source>
</evidence>